<dbReference type="Proteomes" id="UP000007129">
    <property type="component" value="Unassembled WGS sequence"/>
</dbReference>
<dbReference type="FunCoup" id="K2S527">
    <property type="interactions" value="65"/>
</dbReference>
<dbReference type="AlphaFoldDB" id="K2S527"/>
<evidence type="ECO:0000256" key="1">
    <source>
        <dbReference type="ARBA" id="ARBA00004434"/>
    </source>
</evidence>
<dbReference type="VEuPathDB" id="FungiDB:MPH_02621"/>
<dbReference type="Gene3D" id="1.20.5.210">
    <property type="entry name" value="Cytochrome b-c1 complex subunit 8"/>
    <property type="match status" value="1"/>
</dbReference>
<dbReference type="GO" id="GO:0006122">
    <property type="term" value="P:mitochondrial electron transport, ubiquinol to cytochrome c"/>
    <property type="evidence" value="ECO:0007669"/>
    <property type="project" value="UniProtKB-UniRule"/>
</dbReference>
<evidence type="ECO:0000256" key="11">
    <source>
        <dbReference type="RuleBase" id="RU368118"/>
    </source>
</evidence>
<reference evidence="12 13" key="1">
    <citation type="journal article" date="2012" name="BMC Genomics">
        <title>Tools to kill: Genome of one of the most destructive plant pathogenic fungi Macrophomina phaseolina.</title>
        <authorList>
            <person name="Islam M.S."/>
            <person name="Haque M.S."/>
            <person name="Islam M.M."/>
            <person name="Emdad E.M."/>
            <person name="Halim A."/>
            <person name="Hossen Q.M.M."/>
            <person name="Hossain M.Z."/>
            <person name="Ahmed B."/>
            <person name="Rahim S."/>
            <person name="Rahman M.S."/>
            <person name="Alam M.M."/>
            <person name="Hou S."/>
            <person name="Wan X."/>
            <person name="Saito J.A."/>
            <person name="Alam M."/>
        </authorList>
    </citation>
    <scope>NUCLEOTIDE SEQUENCE [LARGE SCALE GENOMIC DNA]</scope>
    <source>
        <strain evidence="12 13">MS6</strain>
    </source>
</reference>
<accession>K2S527</accession>
<evidence type="ECO:0000256" key="7">
    <source>
        <dbReference type="ARBA" id="ARBA00022982"/>
    </source>
</evidence>
<feature type="transmembrane region" description="Helical" evidence="11">
    <location>
        <begin position="97"/>
        <end position="114"/>
    </location>
</feature>
<organism evidence="12 13">
    <name type="scientific">Macrophomina phaseolina (strain MS6)</name>
    <name type="common">Charcoal rot fungus</name>
    <dbReference type="NCBI Taxonomy" id="1126212"/>
    <lineage>
        <taxon>Eukaryota</taxon>
        <taxon>Fungi</taxon>
        <taxon>Dikarya</taxon>
        <taxon>Ascomycota</taxon>
        <taxon>Pezizomycotina</taxon>
        <taxon>Dothideomycetes</taxon>
        <taxon>Dothideomycetes incertae sedis</taxon>
        <taxon>Botryosphaeriales</taxon>
        <taxon>Botryosphaeriaceae</taxon>
        <taxon>Macrophomina</taxon>
    </lineage>
</organism>
<protein>
    <recommendedName>
        <fullName evidence="11">Cytochrome b-c1 complex subunit 8</fullName>
    </recommendedName>
    <alternativeName>
        <fullName evidence="11">Complex III subunit 8</fullName>
    </alternativeName>
</protein>
<dbReference type="FunFam" id="1.20.5.210:FF:000001">
    <property type="entry name" value="Cytochrome b-c1 complex subunit 8"/>
    <property type="match status" value="1"/>
</dbReference>
<keyword evidence="4 11" id="KW-0679">Respiratory chain</keyword>
<evidence type="ECO:0000313" key="13">
    <source>
        <dbReference type="Proteomes" id="UP000007129"/>
    </source>
</evidence>
<comment type="subcellular location">
    <subcellularLocation>
        <location evidence="1 11">Mitochondrion inner membrane</location>
        <topology evidence="1 11">Single-pass membrane protein</topology>
    </subcellularLocation>
</comment>
<proteinExistence type="inferred from homology"/>
<dbReference type="SUPFAM" id="SSF81508">
    <property type="entry name" value="Ubiquinone-binding protein QP-C of cytochrome bc1 complex (Ubiquinol-cytochrome c reductase)"/>
    <property type="match status" value="1"/>
</dbReference>
<evidence type="ECO:0000256" key="2">
    <source>
        <dbReference type="ARBA" id="ARBA00007668"/>
    </source>
</evidence>
<dbReference type="STRING" id="1126212.K2S527"/>
<keyword evidence="10 11" id="KW-0472">Membrane</keyword>
<dbReference type="OrthoDB" id="6683853at2759"/>
<evidence type="ECO:0000256" key="6">
    <source>
        <dbReference type="ARBA" id="ARBA00022792"/>
    </source>
</evidence>
<keyword evidence="7 11" id="KW-0249">Electron transport</keyword>
<gene>
    <name evidence="12" type="ORF">MPH_02621</name>
</gene>
<evidence type="ECO:0000256" key="8">
    <source>
        <dbReference type="ARBA" id="ARBA00022989"/>
    </source>
</evidence>
<evidence type="ECO:0000256" key="4">
    <source>
        <dbReference type="ARBA" id="ARBA00022660"/>
    </source>
</evidence>
<evidence type="ECO:0000256" key="3">
    <source>
        <dbReference type="ARBA" id="ARBA00022448"/>
    </source>
</evidence>
<dbReference type="EMBL" id="AHHD01000097">
    <property type="protein sequence ID" value="EKG20072.1"/>
    <property type="molecule type" value="Genomic_DNA"/>
</dbReference>
<evidence type="ECO:0000256" key="5">
    <source>
        <dbReference type="ARBA" id="ARBA00022692"/>
    </source>
</evidence>
<dbReference type="HOGENOM" id="CLU_1886156_0_0_1"/>
<keyword evidence="9 11" id="KW-0496">Mitochondrion</keyword>
<comment type="function">
    <text evidence="11">Component of the ubiquinol-cytochrome c oxidoreductase, a multisubunit transmembrane complex that is part of the mitochondrial electron transport chain which drives oxidative phosphorylation. The complex plays an important role in the uptake of multiple carbon sources present in different host niches.</text>
</comment>
<dbReference type="InterPro" id="IPR004205">
    <property type="entry name" value="Cyt_bc1_su8"/>
</dbReference>
<dbReference type="eggNOG" id="KOG4116">
    <property type="taxonomic scope" value="Eukaryota"/>
</dbReference>
<keyword evidence="5 11" id="KW-0812">Transmembrane</keyword>
<dbReference type="GO" id="GO:0045275">
    <property type="term" value="C:respiratory chain complex III"/>
    <property type="evidence" value="ECO:0007669"/>
    <property type="project" value="UniProtKB-UniRule"/>
</dbReference>
<evidence type="ECO:0000256" key="10">
    <source>
        <dbReference type="ARBA" id="ARBA00023136"/>
    </source>
</evidence>
<dbReference type="Pfam" id="PF02939">
    <property type="entry name" value="UcrQ"/>
    <property type="match status" value="1"/>
</dbReference>
<keyword evidence="6 11" id="KW-0999">Mitochondrion inner membrane</keyword>
<keyword evidence="8 11" id="KW-1133">Transmembrane helix</keyword>
<name>K2S527_MACPH</name>
<sequence>MRQTKVKWSGGGYGGTNPRRLNNVYVKDPHWGGPQWYSPENRLAKEYPKFTQWGDPVWGTAERGIAYYRLSHNRQRPMAGAFHSAIFNTWRRSKAQILFWAPPLLAAYLLMRWANEKNTWLNSKEGRALTRQDEE</sequence>
<evidence type="ECO:0000313" key="12">
    <source>
        <dbReference type="EMBL" id="EKG20072.1"/>
    </source>
</evidence>
<dbReference type="PANTHER" id="PTHR12119">
    <property type="entry name" value="UBIQUINOL-CYTOCHROME C REDUCTASE COMPLEX UBIQUINONE-BINDING PROTEIN QP-C"/>
    <property type="match status" value="1"/>
</dbReference>
<keyword evidence="3 11" id="KW-0813">Transport</keyword>
<dbReference type="GO" id="GO:0005743">
    <property type="term" value="C:mitochondrial inner membrane"/>
    <property type="evidence" value="ECO:0007669"/>
    <property type="project" value="UniProtKB-SubCell"/>
</dbReference>
<dbReference type="InterPro" id="IPR036642">
    <property type="entry name" value="Cyt_bc1_su8_sf"/>
</dbReference>
<dbReference type="InParanoid" id="K2S527"/>
<comment type="similarity">
    <text evidence="2 11">Belongs to the UQCRQ/QCR8 family.</text>
</comment>
<dbReference type="PANTHER" id="PTHR12119:SF2">
    <property type="entry name" value="CYTOCHROME B-C1 COMPLEX SUBUNIT 8"/>
    <property type="match status" value="1"/>
</dbReference>
<evidence type="ECO:0000256" key="9">
    <source>
        <dbReference type="ARBA" id="ARBA00023128"/>
    </source>
</evidence>
<comment type="caution">
    <text evidence="12">The sequence shown here is derived from an EMBL/GenBank/DDBJ whole genome shotgun (WGS) entry which is preliminary data.</text>
</comment>
<comment type="subunit">
    <text evidence="11">Component of the ubiquinol-cytochrome c oxidoreductase (cytochrome b-c1 complex, complex III, CIII), a multisubunit enzyme composed of 3 respiratory subunits cytochrome b, cytochrome c1 and Rieske protein, 2 core protein subunits, and additional low-molecular weight protein subunits. The complex exists as an obligatory dimer and forms supercomplexes (SCs) in the inner mitochondrial membrane with cytochrome c oxidase (complex IV, CIV).</text>
</comment>